<dbReference type="EMBL" id="VBOX01000049">
    <property type="protein sequence ID" value="TMQ63966.1"/>
    <property type="molecule type" value="Genomic_DNA"/>
</dbReference>
<feature type="transmembrane region" description="Helical" evidence="5">
    <location>
        <begin position="118"/>
        <end position="141"/>
    </location>
</feature>
<comment type="subcellular location">
    <subcellularLocation>
        <location evidence="5">Cell membrane</location>
        <topology evidence="5">Multi-pass membrane protein</topology>
    </subcellularLocation>
    <subcellularLocation>
        <location evidence="1">Membrane</location>
        <topology evidence="1">Multi-pass membrane protein</topology>
    </subcellularLocation>
</comment>
<keyword evidence="5" id="KW-1003">Cell membrane</keyword>
<feature type="transmembrane region" description="Helical" evidence="5">
    <location>
        <begin position="205"/>
        <end position="222"/>
    </location>
</feature>
<evidence type="ECO:0000259" key="6">
    <source>
        <dbReference type="PROSITE" id="PS51012"/>
    </source>
</evidence>
<dbReference type="GO" id="GO:0140359">
    <property type="term" value="F:ABC-type transporter activity"/>
    <property type="evidence" value="ECO:0007669"/>
    <property type="project" value="InterPro"/>
</dbReference>
<keyword evidence="4 5" id="KW-0472">Membrane</keyword>
<dbReference type="InterPro" id="IPR000412">
    <property type="entry name" value="ABC_2_transport"/>
</dbReference>
<evidence type="ECO:0000256" key="2">
    <source>
        <dbReference type="ARBA" id="ARBA00022692"/>
    </source>
</evidence>
<dbReference type="PROSITE" id="PS51012">
    <property type="entry name" value="ABC_TM2"/>
    <property type="match status" value="1"/>
</dbReference>
<dbReference type="PANTHER" id="PTHR43229">
    <property type="entry name" value="NODULATION PROTEIN J"/>
    <property type="match status" value="1"/>
</dbReference>
<comment type="similarity">
    <text evidence="5">Belongs to the ABC-2 integral membrane protein family.</text>
</comment>
<evidence type="ECO:0000256" key="4">
    <source>
        <dbReference type="ARBA" id="ARBA00023136"/>
    </source>
</evidence>
<feature type="transmembrane region" description="Helical" evidence="5">
    <location>
        <begin position="39"/>
        <end position="58"/>
    </location>
</feature>
<evidence type="ECO:0000256" key="3">
    <source>
        <dbReference type="ARBA" id="ARBA00022989"/>
    </source>
</evidence>
<feature type="transmembrane region" description="Helical" evidence="5">
    <location>
        <begin position="65"/>
        <end position="84"/>
    </location>
</feature>
<dbReference type="Pfam" id="PF01061">
    <property type="entry name" value="ABC2_membrane"/>
    <property type="match status" value="1"/>
</dbReference>
<keyword evidence="5" id="KW-0813">Transport</keyword>
<dbReference type="InterPro" id="IPR047817">
    <property type="entry name" value="ABC2_TM_bact-type"/>
</dbReference>
<dbReference type="PRINTS" id="PR00164">
    <property type="entry name" value="ABC2TRNSPORT"/>
</dbReference>
<dbReference type="GO" id="GO:0043190">
    <property type="term" value="C:ATP-binding cassette (ABC) transporter complex"/>
    <property type="evidence" value="ECO:0007669"/>
    <property type="project" value="InterPro"/>
</dbReference>
<accession>A0A538TK20</accession>
<dbReference type="PIRSF" id="PIRSF006648">
    <property type="entry name" value="DrrB"/>
    <property type="match status" value="1"/>
</dbReference>
<reference evidence="7 8" key="1">
    <citation type="journal article" date="2019" name="Nat. Microbiol.">
        <title>Mediterranean grassland soil C-N compound turnover is dependent on rainfall and depth, and is mediated by genomically divergent microorganisms.</title>
        <authorList>
            <person name="Diamond S."/>
            <person name="Andeer P.F."/>
            <person name="Li Z."/>
            <person name="Crits-Christoph A."/>
            <person name="Burstein D."/>
            <person name="Anantharaman K."/>
            <person name="Lane K.R."/>
            <person name="Thomas B.C."/>
            <person name="Pan C."/>
            <person name="Northen T.R."/>
            <person name="Banfield J.F."/>
        </authorList>
    </citation>
    <scope>NUCLEOTIDE SEQUENCE [LARGE SCALE GENOMIC DNA]</scope>
    <source>
        <strain evidence="7">WS_7</strain>
    </source>
</reference>
<comment type="caution">
    <text evidence="7">The sequence shown here is derived from an EMBL/GenBank/DDBJ whole genome shotgun (WGS) entry which is preliminary data.</text>
</comment>
<evidence type="ECO:0000256" key="5">
    <source>
        <dbReference type="RuleBase" id="RU361157"/>
    </source>
</evidence>
<name>A0A538TK20_UNCEI</name>
<feature type="transmembrane region" description="Helical" evidence="5">
    <location>
        <begin position="234"/>
        <end position="256"/>
    </location>
</feature>
<evidence type="ECO:0000313" key="7">
    <source>
        <dbReference type="EMBL" id="TMQ63966.1"/>
    </source>
</evidence>
<dbReference type="Proteomes" id="UP000317366">
    <property type="component" value="Unassembled WGS sequence"/>
</dbReference>
<feature type="transmembrane region" description="Helical" evidence="5">
    <location>
        <begin position="180"/>
        <end position="198"/>
    </location>
</feature>
<protein>
    <recommendedName>
        <fullName evidence="5">Transport permease protein</fullName>
    </recommendedName>
</protein>
<dbReference type="PANTHER" id="PTHR43229:SF2">
    <property type="entry name" value="NODULATION PROTEIN J"/>
    <property type="match status" value="1"/>
</dbReference>
<gene>
    <name evidence="7" type="ORF">E6K77_04480</name>
</gene>
<sequence>MRAILRNVSLRSLRVWRRDLDVYLTNWKTEFLPPLSEPVLYVFAFGLGLGSLIHTIHYEGRELTYLRFMAPGIVAVAIMFWSYFETTYSSFVRMYYQRTFDAILATPLLVEDVILGELLWGATKAVIASTIMLGMLALLGLVTWPSALWVIPLSAVAGVLFSALGLVVTSVTKNISSFNLPMFLMIMPMFMFSGTFFPVSILPKWALVIAWCLPLTHVSYLVRAAVLGWPRGPLAVSAVYVAVLAVVLSALALRLMKRRLIQ</sequence>
<organism evidence="7 8">
    <name type="scientific">Eiseniibacteriota bacterium</name>
    <dbReference type="NCBI Taxonomy" id="2212470"/>
    <lineage>
        <taxon>Bacteria</taxon>
        <taxon>Candidatus Eiseniibacteriota</taxon>
    </lineage>
</organism>
<dbReference type="InterPro" id="IPR013525">
    <property type="entry name" value="ABC2_TM"/>
</dbReference>
<keyword evidence="2 5" id="KW-0812">Transmembrane</keyword>
<dbReference type="InterPro" id="IPR051784">
    <property type="entry name" value="Nod_factor_ABC_transporter"/>
</dbReference>
<feature type="domain" description="ABC transmembrane type-2" evidence="6">
    <location>
        <begin position="29"/>
        <end position="259"/>
    </location>
</feature>
<evidence type="ECO:0000313" key="8">
    <source>
        <dbReference type="Proteomes" id="UP000317366"/>
    </source>
</evidence>
<feature type="transmembrane region" description="Helical" evidence="5">
    <location>
        <begin position="148"/>
        <end position="168"/>
    </location>
</feature>
<keyword evidence="3 5" id="KW-1133">Transmembrane helix</keyword>
<dbReference type="AlphaFoldDB" id="A0A538TK20"/>
<proteinExistence type="inferred from homology"/>
<evidence type="ECO:0000256" key="1">
    <source>
        <dbReference type="ARBA" id="ARBA00004141"/>
    </source>
</evidence>